<accession>A0AAD0PW87</accession>
<keyword evidence="2" id="KW-0614">Plasmid</keyword>
<evidence type="ECO:0000313" key="2">
    <source>
        <dbReference type="EMBL" id="AXH59895.1"/>
    </source>
</evidence>
<proteinExistence type="predicted"/>
<keyword evidence="1" id="KW-1133">Transmembrane helix</keyword>
<gene>
    <name evidence="2" type="ORF">PLA107_032230</name>
</gene>
<keyword evidence="1" id="KW-0812">Transmembrane</keyword>
<dbReference type="AlphaFoldDB" id="A0AAD0PW87"/>
<name>A0AAD0PW87_PSEAV</name>
<reference evidence="2 3" key="1">
    <citation type="journal article" date="2011" name="PLoS Pathog.">
        <title>Dynamic evolution of pathogenicity revealed by sequencing and comparative genomics of 19 Pseudomonas syringae isolates.</title>
        <authorList>
            <person name="Baltrus D.A."/>
            <person name="Nishimura M.T."/>
            <person name="Romanchuk A."/>
            <person name="Chang J.H."/>
            <person name="Mukhtar M.S."/>
            <person name="Cherkis K."/>
            <person name="Roach J."/>
            <person name="Grant S.R."/>
            <person name="Jones C.D."/>
            <person name="Dangl J.L."/>
        </authorList>
    </citation>
    <scope>NUCLEOTIDE SEQUENCE [LARGE SCALE GENOMIC DNA]</scope>
    <source>
        <strain evidence="2 3">M301315</strain>
    </source>
</reference>
<feature type="transmembrane region" description="Helical" evidence="1">
    <location>
        <begin position="21"/>
        <end position="39"/>
    </location>
</feature>
<dbReference type="RefSeq" id="WP_054068231.1">
    <property type="nucleotide sequence ID" value="NZ_CP031226.1"/>
</dbReference>
<evidence type="ECO:0000256" key="1">
    <source>
        <dbReference type="SAM" id="Phobius"/>
    </source>
</evidence>
<protein>
    <submittedName>
        <fullName evidence="2">Uncharacterized protein</fullName>
    </submittedName>
</protein>
<geneLocation type="plasmid" evidence="3">
    <name>pmppla107</name>
</geneLocation>
<organism evidence="2 3">
    <name type="scientific">Pseudomonas amygdali pv. lachrymans str. M301315</name>
    <dbReference type="NCBI Taxonomy" id="629260"/>
    <lineage>
        <taxon>Bacteria</taxon>
        <taxon>Pseudomonadati</taxon>
        <taxon>Pseudomonadota</taxon>
        <taxon>Gammaproteobacteria</taxon>
        <taxon>Pseudomonadales</taxon>
        <taxon>Pseudomonadaceae</taxon>
        <taxon>Pseudomonas</taxon>
        <taxon>Pseudomonas amygdali</taxon>
    </lineage>
</organism>
<evidence type="ECO:0000313" key="3">
    <source>
        <dbReference type="Proteomes" id="UP000006426"/>
    </source>
</evidence>
<sequence>MFNTVQITTNCEDAVMLIRKVLALILMAVPVAASAGNVIRIPAPIFKNTGSVENPEPSQPTYGPPVCSYNMGSPAAYWVEGSKDNPAYYYQYAAYGDFVSYLTPDPSVAFPGSLLDPVSKSIYTKGAYASPGGVAGVNAYEICVSKLMP</sequence>
<dbReference type="Proteomes" id="UP000006426">
    <property type="component" value="Plasmid pmppla107"/>
</dbReference>
<dbReference type="EMBL" id="CP031226">
    <property type="protein sequence ID" value="AXH59895.1"/>
    <property type="molecule type" value="Genomic_DNA"/>
</dbReference>
<keyword evidence="1" id="KW-0472">Membrane</keyword>